<feature type="region of interest" description="Disordered" evidence="1">
    <location>
        <begin position="278"/>
        <end position="309"/>
    </location>
</feature>
<evidence type="ECO:0000313" key="3">
    <source>
        <dbReference type="EMBL" id="MCM2390086.1"/>
    </source>
</evidence>
<sequence>MSSEEPSENLHPLQSFGLDIKQVRKAHKMTLRGLGHATGYSEGHVSKVEAGKVIPSERFAVGADRALGTGSLFVRRLRRILAGDHPNWFQPYVDLEQRATRIYDFSVAFTMGMLQTEAYARATFRAGVPREGCDVVESRVAARIRRHEVLEQASPPMLWVVLHEACLRTAVGGSGVMAEQLEHLVREAASPSVTLQVLPFTGGAPAHDLPFTLLEFDDAPTLVHAEGPQGGRLYDNAKTVASASDIYDRLRAEALAPADSLAHIERIAKEHLYEQRRGMGQIQLQRPERRPVRRVGPRVRVSTRRRPRT</sequence>
<evidence type="ECO:0000313" key="4">
    <source>
        <dbReference type="Proteomes" id="UP001431429"/>
    </source>
</evidence>
<dbReference type="SMART" id="SM00530">
    <property type="entry name" value="HTH_XRE"/>
    <property type="match status" value="1"/>
</dbReference>
<feature type="compositionally biased region" description="Basic residues" evidence="1">
    <location>
        <begin position="291"/>
        <end position="309"/>
    </location>
</feature>
<name>A0ABT0US67_9ACTN</name>
<feature type="domain" description="HTH cro/C1-type" evidence="2">
    <location>
        <begin position="20"/>
        <end position="56"/>
    </location>
</feature>
<dbReference type="InterPro" id="IPR043917">
    <property type="entry name" value="DUF5753"/>
</dbReference>
<dbReference type="Gene3D" id="1.10.260.40">
    <property type="entry name" value="lambda repressor-like DNA-binding domains"/>
    <property type="match status" value="1"/>
</dbReference>
<dbReference type="Pfam" id="PF13560">
    <property type="entry name" value="HTH_31"/>
    <property type="match status" value="1"/>
</dbReference>
<gene>
    <name evidence="3" type="ORF">NBG84_17605</name>
</gene>
<comment type="caution">
    <text evidence="3">The sequence shown here is derived from an EMBL/GenBank/DDBJ whole genome shotgun (WGS) entry which is preliminary data.</text>
</comment>
<reference evidence="3" key="1">
    <citation type="submission" date="2022-06" db="EMBL/GenBank/DDBJ databases">
        <title>Genome public.</title>
        <authorList>
            <person name="Sun Q."/>
        </authorList>
    </citation>
    <scope>NUCLEOTIDE SEQUENCE</scope>
    <source>
        <strain evidence="3">CWNU-1</strain>
    </source>
</reference>
<dbReference type="EMBL" id="JAMQAW010000023">
    <property type="protein sequence ID" value="MCM2390086.1"/>
    <property type="molecule type" value="Genomic_DNA"/>
</dbReference>
<dbReference type="PROSITE" id="PS50943">
    <property type="entry name" value="HTH_CROC1"/>
    <property type="match status" value="1"/>
</dbReference>
<evidence type="ECO:0000256" key="1">
    <source>
        <dbReference type="SAM" id="MobiDB-lite"/>
    </source>
</evidence>
<dbReference type="CDD" id="cd00093">
    <property type="entry name" value="HTH_XRE"/>
    <property type="match status" value="1"/>
</dbReference>
<dbReference type="SUPFAM" id="SSF47413">
    <property type="entry name" value="lambda repressor-like DNA-binding domains"/>
    <property type="match status" value="1"/>
</dbReference>
<evidence type="ECO:0000259" key="2">
    <source>
        <dbReference type="PROSITE" id="PS50943"/>
    </source>
</evidence>
<accession>A0ABT0US67</accession>
<dbReference type="Proteomes" id="UP001431429">
    <property type="component" value="Unassembled WGS sequence"/>
</dbReference>
<dbReference type="InterPro" id="IPR010982">
    <property type="entry name" value="Lambda_DNA-bd_dom_sf"/>
</dbReference>
<protein>
    <submittedName>
        <fullName evidence="3">Helix-turn-helix transcriptional regulator</fullName>
    </submittedName>
</protein>
<proteinExistence type="predicted"/>
<organism evidence="3 4">
    <name type="scientific">Streptomyces albipurpureus</name>
    <dbReference type="NCBI Taxonomy" id="2897419"/>
    <lineage>
        <taxon>Bacteria</taxon>
        <taxon>Bacillati</taxon>
        <taxon>Actinomycetota</taxon>
        <taxon>Actinomycetes</taxon>
        <taxon>Kitasatosporales</taxon>
        <taxon>Streptomycetaceae</taxon>
        <taxon>Streptomyces</taxon>
    </lineage>
</organism>
<dbReference type="Pfam" id="PF19054">
    <property type="entry name" value="DUF5753"/>
    <property type="match status" value="1"/>
</dbReference>
<keyword evidence="4" id="KW-1185">Reference proteome</keyword>
<dbReference type="InterPro" id="IPR001387">
    <property type="entry name" value="Cro/C1-type_HTH"/>
</dbReference>